<dbReference type="GeneID" id="8855486"/>
<dbReference type="FunCoup" id="D2V0Z3">
    <property type="interactions" value="220"/>
</dbReference>
<keyword evidence="6" id="KW-0333">Golgi apparatus</keyword>
<dbReference type="EMBL" id="GG738847">
    <property type="protein sequence ID" value="EFC49812.1"/>
    <property type="molecule type" value="Genomic_DNA"/>
</dbReference>
<evidence type="ECO:0000256" key="5">
    <source>
        <dbReference type="ARBA" id="ARBA00022927"/>
    </source>
</evidence>
<dbReference type="PANTHER" id="PTHR12965:SF0">
    <property type="entry name" value="VACUOLAR PROTEIN SORTING-ASSOCIATED PROTEIN 54"/>
    <property type="match status" value="1"/>
</dbReference>
<dbReference type="KEGG" id="ngr:NAEGRDRAFT_62467"/>
<dbReference type="InterPro" id="IPR012501">
    <property type="entry name" value="Vps54_C"/>
</dbReference>
<dbReference type="GO" id="GO:0000938">
    <property type="term" value="C:GARP complex"/>
    <property type="evidence" value="ECO:0007669"/>
    <property type="project" value="InterPro"/>
</dbReference>
<dbReference type="RefSeq" id="XP_002682556.1">
    <property type="nucleotide sequence ID" value="XM_002682510.1"/>
</dbReference>
<keyword evidence="12" id="KW-1185">Reference proteome</keyword>
<protein>
    <recommendedName>
        <fullName evidence="3">Vacuolar protein sorting-associated protein 54</fullName>
    </recommendedName>
</protein>
<dbReference type="OMA" id="QKQAVML"/>
<dbReference type="InParanoid" id="D2V0Z3"/>
<evidence type="ECO:0000256" key="7">
    <source>
        <dbReference type="ARBA" id="ARBA00023054"/>
    </source>
</evidence>
<evidence type="ECO:0000256" key="3">
    <source>
        <dbReference type="ARBA" id="ARBA00017665"/>
    </source>
</evidence>
<accession>D2V0Z3</accession>
<gene>
    <name evidence="11" type="ORF">NAEGRDRAFT_62467</name>
</gene>
<dbReference type="AlphaFoldDB" id="D2V0Z3"/>
<feature type="region of interest" description="Disordered" evidence="8">
    <location>
        <begin position="471"/>
        <end position="503"/>
    </location>
</feature>
<comment type="similarity">
    <text evidence="2">Belongs to the VPS54 family.</text>
</comment>
<dbReference type="GO" id="GO:0015031">
    <property type="term" value="P:protein transport"/>
    <property type="evidence" value="ECO:0007669"/>
    <property type="project" value="UniProtKB-KW"/>
</dbReference>
<evidence type="ECO:0000256" key="6">
    <source>
        <dbReference type="ARBA" id="ARBA00023034"/>
    </source>
</evidence>
<name>D2V0Z3_NAEGR</name>
<evidence type="ECO:0000259" key="10">
    <source>
        <dbReference type="Pfam" id="PF10475"/>
    </source>
</evidence>
<evidence type="ECO:0000313" key="12">
    <source>
        <dbReference type="Proteomes" id="UP000006671"/>
    </source>
</evidence>
<evidence type="ECO:0000256" key="1">
    <source>
        <dbReference type="ARBA" id="ARBA00004601"/>
    </source>
</evidence>
<evidence type="ECO:0000256" key="2">
    <source>
        <dbReference type="ARBA" id="ARBA00009150"/>
    </source>
</evidence>
<reference evidence="11 12" key="1">
    <citation type="journal article" date="2010" name="Cell">
        <title>The genome of Naegleria gruberi illuminates early eukaryotic versatility.</title>
        <authorList>
            <person name="Fritz-Laylin L.K."/>
            <person name="Prochnik S.E."/>
            <person name="Ginger M.L."/>
            <person name="Dacks J.B."/>
            <person name="Carpenter M.L."/>
            <person name="Field M.C."/>
            <person name="Kuo A."/>
            <person name="Paredez A."/>
            <person name="Chapman J."/>
            <person name="Pham J."/>
            <person name="Shu S."/>
            <person name="Neupane R."/>
            <person name="Cipriano M."/>
            <person name="Mancuso J."/>
            <person name="Tu H."/>
            <person name="Salamov A."/>
            <person name="Lindquist E."/>
            <person name="Shapiro H."/>
            <person name="Lucas S."/>
            <person name="Grigoriev I.V."/>
            <person name="Cande W.Z."/>
            <person name="Fulton C."/>
            <person name="Rokhsar D.S."/>
            <person name="Dawson S.C."/>
        </authorList>
    </citation>
    <scope>NUCLEOTIDE SEQUENCE [LARGE SCALE GENOMIC DNA]</scope>
    <source>
        <strain evidence="11 12">NEG-M</strain>
    </source>
</reference>
<dbReference type="InterPro" id="IPR019515">
    <property type="entry name" value="VPS54_N"/>
</dbReference>
<evidence type="ECO:0000313" key="11">
    <source>
        <dbReference type="EMBL" id="EFC49812.1"/>
    </source>
</evidence>
<dbReference type="Proteomes" id="UP000006671">
    <property type="component" value="Unassembled WGS sequence"/>
</dbReference>
<evidence type="ECO:0000256" key="8">
    <source>
        <dbReference type="SAM" id="MobiDB-lite"/>
    </source>
</evidence>
<dbReference type="OrthoDB" id="10259024at2759"/>
<dbReference type="PANTHER" id="PTHR12965">
    <property type="entry name" value="VACUOLAR PROTEIN SORTING 54"/>
    <property type="match status" value="1"/>
</dbReference>
<feature type="compositionally biased region" description="Polar residues" evidence="8">
    <location>
        <begin position="65"/>
        <end position="76"/>
    </location>
</feature>
<evidence type="ECO:0000256" key="4">
    <source>
        <dbReference type="ARBA" id="ARBA00022448"/>
    </source>
</evidence>
<feature type="compositionally biased region" description="Low complexity" evidence="8">
    <location>
        <begin position="489"/>
        <end position="500"/>
    </location>
</feature>
<dbReference type="VEuPathDB" id="AmoebaDB:NAEGRDRAFT_62467"/>
<dbReference type="eggNOG" id="KOG2115">
    <property type="taxonomic scope" value="Eukaryota"/>
</dbReference>
<dbReference type="GO" id="GO:0006896">
    <property type="term" value="P:Golgi to vacuole transport"/>
    <property type="evidence" value="ECO:0007669"/>
    <property type="project" value="TreeGrafter"/>
</dbReference>
<dbReference type="STRING" id="5762.D2V0Z3"/>
<comment type="subcellular location">
    <subcellularLocation>
        <location evidence="1">Golgi apparatus</location>
        <location evidence="1">trans-Golgi network</location>
    </subcellularLocation>
</comment>
<dbReference type="InterPro" id="IPR039745">
    <property type="entry name" value="Vps54"/>
</dbReference>
<feature type="domain" description="Vacuolar protein sorting-associated protein 54 C-terminal" evidence="9">
    <location>
        <begin position="699"/>
        <end position="833"/>
    </location>
</feature>
<feature type="region of interest" description="Disordered" evidence="8">
    <location>
        <begin position="53"/>
        <end position="87"/>
    </location>
</feature>
<keyword evidence="5" id="KW-0653">Protein transport</keyword>
<dbReference type="Pfam" id="PF10475">
    <property type="entry name" value="Vps54_N"/>
    <property type="match status" value="1"/>
</dbReference>
<keyword evidence="4" id="KW-0813">Transport</keyword>
<proteinExistence type="inferred from homology"/>
<dbReference type="GO" id="GO:0005829">
    <property type="term" value="C:cytosol"/>
    <property type="evidence" value="ECO:0007669"/>
    <property type="project" value="GOC"/>
</dbReference>
<evidence type="ECO:0000259" key="9">
    <source>
        <dbReference type="Pfam" id="PF07928"/>
    </source>
</evidence>
<sequence length="977" mass="111886">MQMDSLYEDIEVVSEGEDSLSDYGDNSIPTKLEMKNSKACDKIASPNFDNYFSSPSDDRIRSPSVPNLYSLSATPSDDSDHKKTNSMPNLSREAQLEQLRFIQSMNFCQNFSSIINEQYDENYSWIDSIGDYYRYGDKEKYVEPTKLPDIELTDKDISSYLDRIEELYINYEKSKIKPNIQSNYYESELESTFAMDIAINREMIPAIYFEEGFDLGNVKTFQEIFSEEAMSTSLLFQEKISHYLDKTEILLIQHITFRSSKIFDAFFQYNQLDDDLQVAIPLVKELRQKIKDIDNISSKTPLEVTSLVRRRKNLKKTLEMYKVIYAIQQGQEIIDELIERNDFLSALELINETREVIKTEFASLKCFRNLPEKLNEKTIEIQSKAQNLFISKLIEGYISLFEDPKKPNESLQDFIKTLTENNQSRENLQAEFESIVKPIIVVTDTQFVIHKYREKLLAFLNERLASTIDKKLSQSKPNTAGGNAPNLKTSNSSSTENSGSKYLSSKNTQQLGAITTDQYISLIRDLVFVGLSLLQKSADIMVVLFHLLEDVNEKEKSKASYVLREFEKINSTITEIIHNRLSLIVSLRGEVTLVKNSTKTELLTFMDICFTFIETSEKIMGKKINFLKSTIQAVGKTFLDEFDKQHLDIIKSVLEKENWIWVENIQPKHQETVNSITTSVLNDESQSSTSESKYIVIVNEKFPICSSFLHLVRMTKNFLDLLSPEHQKFINSLELSTRICNLYGTFNIDVKNLILKAGAINSKSGLKTITAKHLVLTYEVLGAVIAFLTQVKIYIENADSYLKGKLSKFDNLLTDLKEHKKSIFQKLFDIMKDVLEGHAKEIVKFDWDGGQRKDSPFGAILKALLSVYKVLKSYLSTHPNDLKSLFTKIVIMYSSRMKTGVQSLQRTGLSRRAIKNLKEDVVSVSKQFQQWSDAIADDFDMNEVDSCFNECFVVATPSNLVTIPAQATTDQPSNSNK</sequence>
<organism evidence="12">
    <name type="scientific">Naegleria gruberi</name>
    <name type="common">Amoeba</name>
    <dbReference type="NCBI Taxonomy" id="5762"/>
    <lineage>
        <taxon>Eukaryota</taxon>
        <taxon>Discoba</taxon>
        <taxon>Heterolobosea</taxon>
        <taxon>Tetramitia</taxon>
        <taxon>Eutetramitia</taxon>
        <taxon>Vahlkampfiidae</taxon>
        <taxon>Naegleria</taxon>
    </lineage>
</organism>
<keyword evidence="7" id="KW-0175">Coiled coil</keyword>
<dbReference type="GO" id="GO:0042147">
    <property type="term" value="P:retrograde transport, endosome to Golgi"/>
    <property type="evidence" value="ECO:0007669"/>
    <property type="project" value="InterPro"/>
</dbReference>
<dbReference type="GO" id="GO:0019905">
    <property type="term" value="F:syntaxin binding"/>
    <property type="evidence" value="ECO:0007669"/>
    <property type="project" value="TreeGrafter"/>
</dbReference>
<feature type="domain" description="Vacuolar protein sorting-associated protein 54 N-terminal" evidence="10">
    <location>
        <begin position="203"/>
        <end position="386"/>
    </location>
</feature>
<dbReference type="Pfam" id="PF07928">
    <property type="entry name" value="Vps54"/>
    <property type="match status" value="1"/>
</dbReference>